<name>A0A3S4EZP1_SEROD</name>
<keyword evidence="2" id="KW-0285">Flavoprotein</keyword>
<evidence type="ECO:0000313" key="5">
    <source>
        <dbReference type="EMBL" id="VDZ62188.1"/>
    </source>
</evidence>
<dbReference type="EMBL" id="LR134117">
    <property type="protein sequence ID" value="VDZ62188.1"/>
    <property type="molecule type" value="Genomic_DNA"/>
</dbReference>
<keyword evidence="3" id="KW-0274">FAD</keyword>
<dbReference type="Proteomes" id="UP000281391">
    <property type="component" value="Chromosome"/>
</dbReference>
<sequence>MLSYRGFWKIAGNYLGEGVAEIRRSLSRRLFTENAQRLIPALQASDLRPGPAGVRAQALTVDGKLVDDFHFVKGSRSLHVCNAPSPAATASLEIGREIVRQHLSAL</sequence>
<dbReference type="EC" id="1.1.3.15" evidence="5"/>
<dbReference type="PANTHER" id="PTHR43104:SF2">
    <property type="entry name" value="L-2-HYDROXYGLUTARATE DEHYDROGENASE, MITOCHONDRIAL"/>
    <property type="match status" value="1"/>
</dbReference>
<organism evidence="5 6">
    <name type="scientific">Serratia odorifera</name>
    <dbReference type="NCBI Taxonomy" id="618"/>
    <lineage>
        <taxon>Bacteria</taxon>
        <taxon>Pseudomonadati</taxon>
        <taxon>Pseudomonadota</taxon>
        <taxon>Gammaproteobacteria</taxon>
        <taxon>Enterobacterales</taxon>
        <taxon>Yersiniaceae</taxon>
        <taxon>Serratia</taxon>
    </lineage>
</organism>
<dbReference type="AlphaFoldDB" id="A0A3S4EZP1"/>
<protein>
    <submittedName>
        <fullName evidence="5">L-2-hydroxyglutarate oxidase LhgO</fullName>
        <ecNumber evidence="5">1.1.3.15</ecNumber>
    </submittedName>
</protein>
<evidence type="ECO:0000256" key="3">
    <source>
        <dbReference type="ARBA" id="ARBA00022827"/>
    </source>
</evidence>
<reference evidence="5 6" key="1">
    <citation type="submission" date="2018-12" db="EMBL/GenBank/DDBJ databases">
        <authorList>
            <consortium name="Pathogen Informatics"/>
        </authorList>
    </citation>
    <scope>NUCLEOTIDE SEQUENCE [LARGE SCALE GENOMIC DNA]</scope>
    <source>
        <strain evidence="5 6">NCTC11214</strain>
    </source>
</reference>
<evidence type="ECO:0000256" key="1">
    <source>
        <dbReference type="ARBA" id="ARBA00001974"/>
    </source>
</evidence>
<dbReference type="GO" id="GO:0047545">
    <property type="term" value="F:(S)-2-hydroxyglutarate dehydrogenase activity"/>
    <property type="evidence" value="ECO:0007669"/>
    <property type="project" value="TreeGrafter"/>
</dbReference>
<evidence type="ECO:0000256" key="2">
    <source>
        <dbReference type="ARBA" id="ARBA00022630"/>
    </source>
</evidence>
<gene>
    <name evidence="5" type="primary">lhgO_1</name>
    <name evidence="5" type="ORF">NCTC11214_04022</name>
</gene>
<accession>A0A3S4EZP1</accession>
<dbReference type="GO" id="GO:0003973">
    <property type="term" value="F:(S)-2-hydroxy-acid oxidase activity"/>
    <property type="evidence" value="ECO:0007669"/>
    <property type="project" value="UniProtKB-EC"/>
</dbReference>
<evidence type="ECO:0000256" key="4">
    <source>
        <dbReference type="ARBA" id="ARBA00023002"/>
    </source>
</evidence>
<evidence type="ECO:0000313" key="6">
    <source>
        <dbReference type="Proteomes" id="UP000281391"/>
    </source>
</evidence>
<comment type="cofactor">
    <cofactor evidence="1">
        <name>FAD</name>
        <dbReference type="ChEBI" id="CHEBI:57692"/>
    </cofactor>
</comment>
<keyword evidence="4 5" id="KW-0560">Oxidoreductase</keyword>
<dbReference type="KEGG" id="sof:NCTC11214_04022"/>
<proteinExistence type="predicted"/>
<dbReference type="PANTHER" id="PTHR43104">
    <property type="entry name" value="L-2-HYDROXYGLUTARATE DEHYDROGENASE, MITOCHONDRIAL"/>
    <property type="match status" value="1"/>
</dbReference>
<dbReference type="GO" id="GO:0005737">
    <property type="term" value="C:cytoplasm"/>
    <property type="evidence" value="ECO:0007669"/>
    <property type="project" value="TreeGrafter"/>
</dbReference>